<accession>A0A4Z2F775</accession>
<feature type="compositionally biased region" description="Polar residues" evidence="1">
    <location>
        <begin position="1"/>
        <end position="18"/>
    </location>
</feature>
<gene>
    <name evidence="2" type="ORF">EYF80_053634</name>
</gene>
<name>A0A4Z2F775_9TELE</name>
<reference evidence="2 3" key="1">
    <citation type="submission" date="2019-03" db="EMBL/GenBank/DDBJ databases">
        <title>First draft genome of Liparis tanakae, snailfish: a comprehensive survey of snailfish specific genes.</title>
        <authorList>
            <person name="Kim W."/>
            <person name="Song I."/>
            <person name="Jeong J.-H."/>
            <person name="Kim D."/>
            <person name="Kim S."/>
            <person name="Ryu S."/>
            <person name="Song J.Y."/>
            <person name="Lee S.K."/>
        </authorList>
    </citation>
    <scope>NUCLEOTIDE SEQUENCE [LARGE SCALE GENOMIC DNA]</scope>
    <source>
        <tissue evidence="2">Muscle</tissue>
    </source>
</reference>
<sequence>MKENSPVQSDTINNGSDLQRQHELIKHPERIRKPTPCKLWQTASSIGGGANVDLQFVGADCKRVTRHDGNPVSVEN</sequence>
<keyword evidence="3" id="KW-1185">Reference proteome</keyword>
<organism evidence="2 3">
    <name type="scientific">Liparis tanakae</name>
    <name type="common">Tanaka's snailfish</name>
    <dbReference type="NCBI Taxonomy" id="230148"/>
    <lineage>
        <taxon>Eukaryota</taxon>
        <taxon>Metazoa</taxon>
        <taxon>Chordata</taxon>
        <taxon>Craniata</taxon>
        <taxon>Vertebrata</taxon>
        <taxon>Euteleostomi</taxon>
        <taxon>Actinopterygii</taxon>
        <taxon>Neopterygii</taxon>
        <taxon>Teleostei</taxon>
        <taxon>Neoteleostei</taxon>
        <taxon>Acanthomorphata</taxon>
        <taxon>Eupercaria</taxon>
        <taxon>Perciformes</taxon>
        <taxon>Cottioidei</taxon>
        <taxon>Cottales</taxon>
        <taxon>Liparidae</taxon>
        <taxon>Liparis</taxon>
    </lineage>
</organism>
<feature type="compositionally biased region" description="Basic and acidic residues" evidence="1">
    <location>
        <begin position="19"/>
        <end position="30"/>
    </location>
</feature>
<feature type="region of interest" description="Disordered" evidence="1">
    <location>
        <begin position="1"/>
        <end position="30"/>
    </location>
</feature>
<evidence type="ECO:0000256" key="1">
    <source>
        <dbReference type="SAM" id="MobiDB-lite"/>
    </source>
</evidence>
<dbReference type="AlphaFoldDB" id="A0A4Z2F775"/>
<comment type="caution">
    <text evidence="2">The sequence shown here is derived from an EMBL/GenBank/DDBJ whole genome shotgun (WGS) entry which is preliminary data.</text>
</comment>
<proteinExistence type="predicted"/>
<evidence type="ECO:0000313" key="2">
    <source>
        <dbReference type="EMBL" id="TNN36192.1"/>
    </source>
</evidence>
<evidence type="ECO:0000313" key="3">
    <source>
        <dbReference type="Proteomes" id="UP000314294"/>
    </source>
</evidence>
<protein>
    <submittedName>
        <fullName evidence="2">Uncharacterized protein</fullName>
    </submittedName>
</protein>
<dbReference type="EMBL" id="SRLO01001648">
    <property type="protein sequence ID" value="TNN36192.1"/>
    <property type="molecule type" value="Genomic_DNA"/>
</dbReference>
<dbReference type="Proteomes" id="UP000314294">
    <property type="component" value="Unassembled WGS sequence"/>
</dbReference>